<dbReference type="InterPro" id="IPR016181">
    <property type="entry name" value="Acyl_CoA_acyltransferase"/>
</dbReference>
<comment type="caution">
    <text evidence="4">The sequence shown here is derived from an EMBL/GenBank/DDBJ whole genome shotgun (WGS) entry which is preliminary data.</text>
</comment>
<feature type="domain" description="N-acetyltransferase" evidence="3">
    <location>
        <begin position="150"/>
        <end position="308"/>
    </location>
</feature>
<dbReference type="Pfam" id="PF13527">
    <property type="entry name" value="Acetyltransf_9"/>
    <property type="match status" value="1"/>
</dbReference>
<dbReference type="GO" id="GO:0016746">
    <property type="term" value="F:acyltransferase activity"/>
    <property type="evidence" value="ECO:0007669"/>
    <property type="project" value="UniProtKB-KW"/>
</dbReference>
<dbReference type="Proteomes" id="UP001230986">
    <property type="component" value="Unassembled WGS sequence"/>
</dbReference>
<dbReference type="Gene3D" id="3.40.630.30">
    <property type="match status" value="2"/>
</dbReference>
<keyword evidence="1 4" id="KW-0808">Transferase</keyword>
<gene>
    <name evidence="4" type="ORF">QQ055_01735</name>
</gene>
<sequence length="308" mass="33778">MKIRPETTADYAALARLNILAFHERIDESHLVSLVRQRRAYDPDLCLVAELDGQIAGHIMFNPMRIRLMGQTLDAVNLAPVAVLPGYQRQGIGRALIEAGHKVVRDKGYGLSLLLGHTDYYPKFGYVMGLFGTASVEVDSEAEGAPADSLTVRTVTEADLPALMALWLHEEGGVDFSAEPEPTLIDWLSPNPAVQPRIYERDGQIVGYTRIDTRRPHAPLMFLSGDALSARQMIAWCAAQAGQRMLTLPLHPASASAAFFNGAKVDPWDAAMAIPLTEDTPLHDFIAQVKSGQRLPGRLIWPSVFDVS</sequence>
<name>A0ABT7LYK4_9CYAN</name>
<dbReference type="PROSITE" id="PS51186">
    <property type="entry name" value="GNAT"/>
    <property type="match status" value="2"/>
</dbReference>
<evidence type="ECO:0000256" key="1">
    <source>
        <dbReference type="ARBA" id="ARBA00022679"/>
    </source>
</evidence>
<feature type="domain" description="N-acetyltransferase" evidence="3">
    <location>
        <begin position="1"/>
        <end position="143"/>
    </location>
</feature>
<dbReference type="CDD" id="cd04301">
    <property type="entry name" value="NAT_SF"/>
    <property type="match status" value="1"/>
</dbReference>
<dbReference type="EC" id="2.3.1.-" evidence="4"/>
<accession>A0ABT7LYK4</accession>
<keyword evidence="5" id="KW-1185">Reference proteome</keyword>
<evidence type="ECO:0000313" key="5">
    <source>
        <dbReference type="Proteomes" id="UP001230986"/>
    </source>
</evidence>
<evidence type="ECO:0000256" key="2">
    <source>
        <dbReference type="ARBA" id="ARBA00023315"/>
    </source>
</evidence>
<evidence type="ECO:0000313" key="4">
    <source>
        <dbReference type="EMBL" id="MDL5056195.1"/>
    </source>
</evidence>
<dbReference type="PANTHER" id="PTHR43877:SF1">
    <property type="entry name" value="ACETYLTRANSFERASE"/>
    <property type="match status" value="1"/>
</dbReference>
<keyword evidence="2 4" id="KW-0012">Acyltransferase</keyword>
<evidence type="ECO:0000259" key="3">
    <source>
        <dbReference type="PROSITE" id="PS51186"/>
    </source>
</evidence>
<dbReference type="RefSeq" id="WP_286004118.1">
    <property type="nucleotide sequence ID" value="NZ_JASVEJ010000006.1"/>
</dbReference>
<protein>
    <submittedName>
        <fullName evidence="4">N-acetyltransferase</fullName>
        <ecNumber evidence="4">2.3.1.-</ecNumber>
    </submittedName>
</protein>
<dbReference type="PANTHER" id="PTHR43877">
    <property type="entry name" value="AMINOALKYLPHOSPHONATE N-ACETYLTRANSFERASE-RELATED-RELATED"/>
    <property type="match status" value="1"/>
</dbReference>
<dbReference type="InterPro" id="IPR050832">
    <property type="entry name" value="Bact_Acetyltransf"/>
</dbReference>
<dbReference type="InterPro" id="IPR000182">
    <property type="entry name" value="GNAT_dom"/>
</dbReference>
<reference evidence="4 5" key="1">
    <citation type="submission" date="2023-06" db="EMBL/GenBank/DDBJ databases">
        <title>Whole genome sequence of Oscillatoria calcuttensis NRMC-F 0142.</title>
        <authorList>
            <person name="Shakena Fathima T."/>
            <person name="Muralitharan G."/>
            <person name="Thajuddin N."/>
        </authorList>
    </citation>
    <scope>NUCLEOTIDE SEQUENCE [LARGE SCALE GENOMIC DNA]</scope>
    <source>
        <strain evidence="4 5">NRMC-F 0142</strain>
    </source>
</reference>
<organism evidence="4 5">
    <name type="scientific">Geitlerinema calcuttense NRMC-F 0142</name>
    <dbReference type="NCBI Taxonomy" id="2922238"/>
    <lineage>
        <taxon>Bacteria</taxon>
        <taxon>Bacillati</taxon>
        <taxon>Cyanobacteriota</taxon>
        <taxon>Cyanophyceae</taxon>
        <taxon>Geitlerinematales</taxon>
        <taxon>Geitlerinemataceae</taxon>
        <taxon>Geitlerinema</taxon>
    </lineage>
</organism>
<proteinExistence type="predicted"/>
<dbReference type="EMBL" id="JASVEJ010000006">
    <property type="protein sequence ID" value="MDL5056195.1"/>
    <property type="molecule type" value="Genomic_DNA"/>
</dbReference>
<dbReference type="SUPFAM" id="SSF55729">
    <property type="entry name" value="Acyl-CoA N-acyltransferases (Nat)"/>
    <property type="match status" value="2"/>
</dbReference>